<feature type="transmembrane region" description="Helical" evidence="6">
    <location>
        <begin position="228"/>
        <end position="248"/>
    </location>
</feature>
<feature type="transmembrane region" description="Helical" evidence="6">
    <location>
        <begin position="260"/>
        <end position="277"/>
    </location>
</feature>
<dbReference type="Pfam" id="PF02653">
    <property type="entry name" value="BPD_transp_2"/>
    <property type="match status" value="1"/>
</dbReference>
<feature type="transmembrane region" description="Helical" evidence="6">
    <location>
        <begin position="67"/>
        <end position="92"/>
    </location>
</feature>
<evidence type="ECO:0000256" key="6">
    <source>
        <dbReference type="SAM" id="Phobius"/>
    </source>
</evidence>
<keyword evidence="4 6" id="KW-1133">Transmembrane helix</keyword>
<evidence type="ECO:0000256" key="2">
    <source>
        <dbReference type="ARBA" id="ARBA00022475"/>
    </source>
</evidence>
<feature type="transmembrane region" description="Helical" evidence="6">
    <location>
        <begin position="112"/>
        <end position="133"/>
    </location>
</feature>
<comment type="caution">
    <text evidence="7">The sequence shown here is derived from an EMBL/GenBank/DDBJ whole genome shotgun (WGS) entry which is preliminary data.</text>
</comment>
<dbReference type="PANTHER" id="PTHR32196:SF72">
    <property type="entry name" value="RIBOSE IMPORT PERMEASE PROTEIN RBSC"/>
    <property type="match status" value="1"/>
</dbReference>
<sequence>MKSNTNVIMEAESKSSNSRKGVLLSVLKRSDTSVIVATLLLFIVFAMGSSSFLSSYNLFNVFRTTSLFLFVALGQAIVLVIGGMNLSLGAIGGLSVVTAGYAMHTLGLPAPVAVLLALFVGALAGYINGIVIVRLKLNSFVVTLATSFIYTGLVFGISKGFPYTKIPKEFTFIGREGFLGLPYLFWLMILTLIVLWYVFKYTVIGRQILATGGNLVAARYSGIKTDKIIMLGNVLSGIFAAIAGVLWISRMGSATPATGSDWMIISFAVAVIGGTALNGGAISAIGLFASSLMIALINNGLIMLGANVYYEQTFLGAIIMLAVMAESLRLKYSSIRKR</sequence>
<dbReference type="EMBL" id="WHOC01000133">
    <property type="protein sequence ID" value="NOU88724.1"/>
    <property type="molecule type" value="Genomic_DNA"/>
</dbReference>
<feature type="transmembrane region" description="Helical" evidence="6">
    <location>
        <begin position="312"/>
        <end position="330"/>
    </location>
</feature>
<comment type="subcellular location">
    <subcellularLocation>
        <location evidence="1">Cell membrane</location>
        <topology evidence="1">Multi-pass membrane protein</topology>
    </subcellularLocation>
</comment>
<evidence type="ECO:0000313" key="7">
    <source>
        <dbReference type="EMBL" id="NOU88724.1"/>
    </source>
</evidence>
<reference evidence="7 8" key="1">
    <citation type="submission" date="2019-10" db="EMBL/GenBank/DDBJ databases">
        <title>Description of Paenibacillus choica sp. nov.</title>
        <authorList>
            <person name="Carlier A."/>
            <person name="Qi S."/>
        </authorList>
    </citation>
    <scope>NUCLEOTIDE SEQUENCE [LARGE SCALE GENOMIC DNA]</scope>
    <source>
        <strain evidence="7 8">LMG 31460</strain>
    </source>
</reference>
<evidence type="ECO:0000256" key="1">
    <source>
        <dbReference type="ARBA" id="ARBA00004651"/>
    </source>
</evidence>
<proteinExistence type="predicted"/>
<organism evidence="7 8">
    <name type="scientific">Paenibacillus germinis</name>
    <dbReference type="NCBI Taxonomy" id="2654979"/>
    <lineage>
        <taxon>Bacteria</taxon>
        <taxon>Bacillati</taxon>
        <taxon>Bacillota</taxon>
        <taxon>Bacilli</taxon>
        <taxon>Bacillales</taxon>
        <taxon>Paenibacillaceae</taxon>
        <taxon>Paenibacillus</taxon>
    </lineage>
</organism>
<feature type="transmembrane region" description="Helical" evidence="6">
    <location>
        <begin position="178"/>
        <end position="199"/>
    </location>
</feature>
<feature type="transmembrane region" description="Helical" evidence="6">
    <location>
        <begin position="140"/>
        <end position="158"/>
    </location>
</feature>
<dbReference type="CDD" id="cd06579">
    <property type="entry name" value="TM_PBP1_transp_AraH_like"/>
    <property type="match status" value="1"/>
</dbReference>
<keyword evidence="5 6" id="KW-0472">Membrane</keyword>
<dbReference type="RefSeq" id="WP_171691712.1">
    <property type="nucleotide sequence ID" value="NZ_WHOC01000133.1"/>
</dbReference>
<evidence type="ECO:0000256" key="3">
    <source>
        <dbReference type="ARBA" id="ARBA00022692"/>
    </source>
</evidence>
<feature type="transmembrane region" description="Helical" evidence="6">
    <location>
        <begin position="34"/>
        <end position="55"/>
    </location>
</feature>
<keyword evidence="8" id="KW-1185">Reference proteome</keyword>
<evidence type="ECO:0000256" key="4">
    <source>
        <dbReference type="ARBA" id="ARBA00022989"/>
    </source>
</evidence>
<name>A0ABX1Z7A9_9BACL</name>
<dbReference type="InterPro" id="IPR001851">
    <property type="entry name" value="ABC_transp_permease"/>
</dbReference>
<gene>
    <name evidence="7" type="ORF">GC102_23660</name>
</gene>
<feature type="transmembrane region" description="Helical" evidence="6">
    <location>
        <begin position="284"/>
        <end position="306"/>
    </location>
</feature>
<evidence type="ECO:0000256" key="5">
    <source>
        <dbReference type="ARBA" id="ARBA00023136"/>
    </source>
</evidence>
<evidence type="ECO:0000313" key="8">
    <source>
        <dbReference type="Proteomes" id="UP000658690"/>
    </source>
</evidence>
<protein>
    <submittedName>
        <fullName evidence="7">ABC transporter permease</fullName>
    </submittedName>
</protein>
<keyword evidence="3 6" id="KW-0812">Transmembrane</keyword>
<keyword evidence="2" id="KW-1003">Cell membrane</keyword>
<dbReference type="Proteomes" id="UP000658690">
    <property type="component" value="Unassembled WGS sequence"/>
</dbReference>
<accession>A0ABX1Z7A9</accession>
<dbReference type="PANTHER" id="PTHR32196">
    <property type="entry name" value="ABC TRANSPORTER PERMEASE PROTEIN YPHD-RELATED-RELATED"/>
    <property type="match status" value="1"/>
</dbReference>